<dbReference type="EMBL" id="DRNH01000318">
    <property type="protein sequence ID" value="HFB54244.1"/>
    <property type="molecule type" value="Genomic_DNA"/>
</dbReference>
<dbReference type="InterPro" id="IPR019004">
    <property type="entry name" value="YqeY/Aim41"/>
</dbReference>
<sequence>DMGKVMGAAHKTLAGQADGKRISECVKKTLS</sequence>
<dbReference type="GO" id="GO:0016884">
    <property type="term" value="F:carbon-nitrogen ligase activity, with glutamine as amido-N-donor"/>
    <property type="evidence" value="ECO:0007669"/>
    <property type="project" value="InterPro"/>
</dbReference>
<evidence type="ECO:0000313" key="1">
    <source>
        <dbReference type="EMBL" id="HFB54244.1"/>
    </source>
</evidence>
<name>A0A7C3C3A3_9BACT</name>
<protein>
    <submittedName>
        <fullName evidence="1">GatB/YqeY domain-containing protein</fullName>
    </submittedName>
</protein>
<feature type="non-terminal residue" evidence="1">
    <location>
        <position position="1"/>
    </location>
</feature>
<comment type="caution">
    <text evidence="1">The sequence shown here is derived from an EMBL/GenBank/DDBJ whole genome shotgun (WGS) entry which is preliminary data.</text>
</comment>
<dbReference type="Gene3D" id="1.10.10.410">
    <property type="match status" value="1"/>
</dbReference>
<dbReference type="InterPro" id="IPR003789">
    <property type="entry name" value="Asn/Gln_tRNA_amidoTrase-B-like"/>
</dbReference>
<proteinExistence type="predicted"/>
<dbReference type="Pfam" id="PF09424">
    <property type="entry name" value="YqeY"/>
    <property type="match status" value="1"/>
</dbReference>
<reference evidence="1" key="1">
    <citation type="journal article" date="2020" name="mSystems">
        <title>Genome- and Community-Level Interaction Insights into Carbon Utilization and Element Cycling Functions of Hydrothermarchaeota in Hydrothermal Sediment.</title>
        <authorList>
            <person name="Zhou Z."/>
            <person name="Liu Y."/>
            <person name="Xu W."/>
            <person name="Pan J."/>
            <person name="Luo Z.H."/>
            <person name="Li M."/>
        </authorList>
    </citation>
    <scope>NUCLEOTIDE SEQUENCE [LARGE SCALE GENOMIC DNA]</scope>
    <source>
        <strain evidence="1">HyVt-507</strain>
    </source>
</reference>
<gene>
    <name evidence="1" type="ORF">ENJ67_05860</name>
</gene>
<dbReference type="AlphaFoldDB" id="A0A7C3C3A3"/>
<dbReference type="InterPro" id="IPR023168">
    <property type="entry name" value="GatB_Yqey_C_2"/>
</dbReference>
<dbReference type="SUPFAM" id="SSF89095">
    <property type="entry name" value="GatB/YqeY motif"/>
    <property type="match status" value="1"/>
</dbReference>
<organism evidence="1">
    <name type="scientific">Sulfurimonas autotrophica</name>
    <dbReference type="NCBI Taxonomy" id="202747"/>
    <lineage>
        <taxon>Bacteria</taxon>
        <taxon>Pseudomonadati</taxon>
        <taxon>Campylobacterota</taxon>
        <taxon>Epsilonproteobacteria</taxon>
        <taxon>Campylobacterales</taxon>
        <taxon>Sulfurimonadaceae</taxon>
        <taxon>Sulfurimonas</taxon>
    </lineage>
</organism>
<accession>A0A7C3C3A3</accession>
<dbReference type="Proteomes" id="UP000886390">
    <property type="component" value="Unassembled WGS sequence"/>
</dbReference>